<keyword evidence="4" id="KW-1185">Reference proteome</keyword>
<feature type="transmembrane region" description="Helical" evidence="1">
    <location>
        <begin position="138"/>
        <end position="159"/>
    </location>
</feature>
<accession>A0ABX0NDM8</accession>
<feature type="transmembrane region" description="Helical" evidence="1">
    <location>
        <begin position="61"/>
        <end position="83"/>
    </location>
</feature>
<evidence type="ECO:0000313" key="4">
    <source>
        <dbReference type="Proteomes" id="UP000621455"/>
    </source>
</evidence>
<keyword evidence="1" id="KW-0812">Transmembrane</keyword>
<dbReference type="RefSeq" id="WP_167092567.1">
    <property type="nucleotide sequence ID" value="NZ_WHJG01000045.1"/>
</dbReference>
<comment type="caution">
    <text evidence="3">The sequence shown here is derived from an EMBL/GenBank/DDBJ whole genome shotgun (WGS) entry which is preliminary data.</text>
</comment>
<sequence length="160" mass="17457">MPSISITPEFRTCGLWQTCLLSYATALVLSFCLSVAADSIALQLGIVMLDPPSRSATFSEFFGAIFFAPLFETLLVGLTIQVLSKYFHRPFLIAGISAMIFGGAHGLVAVSWFFGTVCSFFAYSYAYVYWSSQSLRKAYVAACVPHMLINLTAMTLVCLG</sequence>
<evidence type="ECO:0000313" key="3">
    <source>
        <dbReference type="EMBL" id="NHZ83214.1"/>
    </source>
</evidence>
<feature type="transmembrane region" description="Helical" evidence="1">
    <location>
        <begin position="20"/>
        <end position="49"/>
    </location>
</feature>
<dbReference type="GO" id="GO:0008237">
    <property type="term" value="F:metallopeptidase activity"/>
    <property type="evidence" value="ECO:0007669"/>
    <property type="project" value="UniProtKB-KW"/>
</dbReference>
<keyword evidence="1" id="KW-1133">Transmembrane helix</keyword>
<dbReference type="Pfam" id="PF02517">
    <property type="entry name" value="Rce1-like"/>
    <property type="match status" value="1"/>
</dbReference>
<feature type="domain" description="CAAX prenyl protease 2/Lysostaphin resistance protein A-like" evidence="2">
    <location>
        <begin position="58"/>
        <end position="151"/>
    </location>
</feature>
<evidence type="ECO:0000259" key="2">
    <source>
        <dbReference type="Pfam" id="PF02517"/>
    </source>
</evidence>
<gene>
    <name evidence="3" type="ORF">F2P44_28650</name>
</gene>
<proteinExistence type="predicted"/>
<reference evidence="3 4" key="1">
    <citation type="submission" date="2019-10" db="EMBL/GenBank/DDBJ databases">
        <title>Taxonomy of Antarctic Massilia spp.: description of Massilia rubra sp. nov., Massilia aquatica sp. nov., Massilia mucilaginosa sp. nov., Massilia frigida sp. nov. isolated from streams, lakes and regoliths.</title>
        <authorList>
            <person name="Holochova P."/>
            <person name="Sedlacek I."/>
            <person name="Kralova S."/>
            <person name="Maslanova I."/>
            <person name="Busse H.-J."/>
            <person name="Stankova E."/>
            <person name="Vrbovska V."/>
            <person name="Kovarovic V."/>
            <person name="Bartak M."/>
            <person name="Svec P."/>
            <person name="Pantucek R."/>
        </authorList>
    </citation>
    <scope>NUCLEOTIDE SEQUENCE [LARGE SCALE GENOMIC DNA]</scope>
    <source>
        <strain evidence="3 4">CCM 8695</strain>
    </source>
</reference>
<feature type="transmembrane region" description="Helical" evidence="1">
    <location>
        <begin position="104"/>
        <end position="126"/>
    </location>
</feature>
<organism evidence="3 4">
    <name type="scientific">Massilia frigida</name>
    <dbReference type="NCBI Taxonomy" id="2609281"/>
    <lineage>
        <taxon>Bacteria</taxon>
        <taxon>Pseudomonadati</taxon>
        <taxon>Pseudomonadota</taxon>
        <taxon>Betaproteobacteria</taxon>
        <taxon>Burkholderiales</taxon>
        <taxon>Oxalobacteraceae</taxon>
        <taxon>Telluria group</taxon>
        <taxon>Massilia</taxon>
    </lineage>
</organism>
<dbReference type="InterPro" id="IPR003675">
    <property type="entry name" value="Rce1/LyrA-like_dom"/>
</dbReference>
<protein>
    <submittedName>
        <fullName evidence="3">CPBP family intramembrane metalloprotease</fullName>
    </submittedName>
</protein>
<evidence type="ECO:0000256" key="1">
    <source>
        <dbReference type="SAM" id="Phobius"/>
    </source>
</evidence>
<keyword evidence="1" id="KW-0472">Membrane</keyword>
<keyword evidence="3" id="KW-0645">Protease</keyword>
<dbReference type="EMBL" id="WHJG01000045">
    <property type="protein sequence ID" value="NHZ83214.1"/>
    <property type="molecule type" value="Genomic_DNA"/>
</dbReference>
<name>A0ABX0NDM8_9BURK</name>
<keyword evidence="3" id="KW-0482">Metalloprotease</keyword>
<keyword evidence="3" id="KW-0378">Hydrolase</keyword>
<dbReference type="Proteomes" id="UP000621455">
    <property type="component" value="Unassembled WGS sequence"/>
</dbReference>